<dbReference type="PANTHER" id="PTHR14969:SF13">
    <property type="entry name" value="AT30094P"/>
    <property type="match status" value="1"/>
</dbReference>
<dbReference type="SUPFAM" id="SSF48317">
    <property type="entry name" value="Acid phosphatase/Vanadium-dependent haloperoxidase"/>
    <property type="match status" value="1"/>
</dbReference>
<dbReference type="InterPro" id="IPR000326">
    <property type="entry name" value="PAP2/HPO"/>
</dbReference>
<evidence type="ECO:0000313" key="3">
    <source>
        <dbReference type="EMBL" id="QFF92451.1"/>
    </source>
</evidence>
<feature type="transmembrane region" description="Helical" evidence="1">
    <location>
        <begin position="155"/>
        <end position="174"/>
    </location>
</feature>
<protein>
    <submittedName>
        <fullName evidence="3">Phosphatidylglycerophosphatase B</fullName>
    </submittedName>
</protein>
<feature type="transmembrane region" description="Helical" evidence="1">
    <location>
        <begin position="213"/>
        <end position="233"/>
    </location>
</feature>
<dbReference type="SMART" id="SM00014">
    <property type="entry name" value="acidPPc"/>
    <property type="match status" value="1"/>
</dbReference>
<dbReference type="Gene3D" id="1.20.144.10">
    <property type="entry name" value="Phosphatidic acid phosphatase type 2/haloperoxidase"/>
    <property type="match status" value="1"/>
</dbReference>
<proteinExistence type="predicted"/>
<reference evidence="3" key="1">
    <citation type="submission" date="2018-08" db="EMBL/GenBank/DDBJ databases">
        <title>Conservation of the tunicamycin-related biosynthetic gene cluster in the select agent Rathayibacter toxicus, and its identification in other Rathayibacter species.</title>
        <authorList>
            <person name="Tancos M.A."/>
            <person name="Sechler A.J."/>
            <person name="Davis E.W.Jr."/>
            <person name="Chang J.H."/>
            <person name="Rogers E.E."/>
        </authorList>
    </citation>
    <scope>NUCLEOTIDE SEQUENCE</scope>
    <source>
        <strain evidence="3">FH100/FH232</strain>
    </source>
</reference>
<dbReference type="EMBL" id="MH813489">
    <property type="protein sequence ID" value="QFF92451.1"/>
    <property type="molecule type" value="Genomic_DNA"/>
</dbReference>
<dbReference type="PANTHER" id="PTHR14969">
    <property type="entry name" value="SPHINGOSINE-1-PHOSPHATE PHOSPHOHYDROLASE"/>
    <property type="match status" value="1"/>
</dbReference>
<accession>A0A5P5X6X4</accession>
<dbReference type="InterPro" id="IPR036938">
    <property type="entry name" value="PAP2/HPO_sf"/>
</dbReference>
<name>A0A5P5X6X4_9MICO</name>
<dbReference type="RefSeq" id="WP_104296868.1">
    <property type="nucleotide sequence ID" value="NZ_CP037989.1"/>
</dbReference>
<keyword evidence="1" id="KW-0812">Transmembrane</keyword>
<keyword evidence="1" id="KW-0472">Membrane</keyword>
<evidence type="ECO:0000256" key="1">
    <source>
        <dbReference type="SAM" id="Phobius"/>
    </source>
</evidence>
<organism evidence="3">
    <name type="scientific">Rathayibacter toxicus</name>
    <dbReference type="NCBI Taxonomy" id="145458"/>
    <lineage>
        <taxon>Bacteria</taxon>
        <taxon>Bacillati</taxon>
        <taxon>Actinomycetota</taxon>
        <taxon>Actinomycetes</taxon>
        <taxon>Micrococcales</taxon>
        <taxon>Microbacteriaceae</taxon>
        <taxon>Rathayibacter</taxon>
    </lineage>
</organism>
<dbReference type="Pfam" id="PF01569">
    <property type="entry name" value="PAP2"/>
    <property type="match status" value="1"/>
</dbReference>
<gene>
    <name evidence="3" type="primary">tunL</name>
</gene>
<sequence>MKNRPVNMGWSWLGETGRPWKIPFDFFGNAQKSCGQYLNITTATIFLGGVVSLILYITDEEHARVCEWSASAVKNGALYVIAHSVTTIGNPVQSTVCTAAVIIIASGVYGFRFALGGAVISFASAQSGALAKLIIARERPRCTGVTVAPDFSGYSFPSGHALSATVFCGFVAILGSQIFVQRLKTVILSFSFILWLGISWSRVILAAHYPSDVIGAQIIGQLFVFFAVFMFDISIRIYTRIPRGSTL</sequence>
<evidence type="ECO:0000259" key="2">
    <source>
        <dbReference type="SMART" id="SM00014"/>
    </source>
</evidence>
<feature type="domain" description="Phosphatidic acid phosphatase type 2/haloperoxidase" evidence="2">
    <location>
        <begin position="115"/>
        <end position="228"/>
    </location>
</feature>
<keyword evidence="1" id="KW-1133">Transmembrane helix</keyword>
<dbReference type="AlphaFoldDB" id="A0A5P5X6X4"/>
<feature type="transmembrane region" description="Helical" evidence="1">
    <location>
        <begin position="37"/>
        <end position="57"/>
    </location>
</feature>
<feature type="transmembrane region" description="Helical" evidence="1">
    <location>
        <begin position="186"/>
        <end position="207"/>
    </location>
</feature>